<evidence type="ECO:0000256" key="3">
    <source>
        <dbReference type="SAM" id="MobiDB-lite"/>
    </source>
</evidence>
<gene>
    <name evidence="4" type="ORF">SHERM_19950</name>
</gene>
<dbReference type="PANTHER" id="PTHR10358">
    <property type="entry name" value="ENDOSULFINE"/>
    <property type="match status" value="1"/>
</dbReference>
<dbReference type="OrthoDB" id="912757at2759"/>
<feature type="region of interest" description="Disordered" evidence="3">
    <location>
        <begin position="23"/>
        <end position="50"/>
    </location>
</feature>
<sequence length="160" mass="17940">MADINNEAKSEEINLTVTAPKIEEAKNLTQEKSENVDLGHKNNDPSTKLEEEVIKKKYGGLLPKRPPLISKDNERAFFDSADWALGKVGAPKNRGPLEALRPKLEPTRHEQVRSRSAYAPTDDGQDVCMISDENQNRKSDGYDEINSDRSTENQSMNSQN</sequence>
<organism evidence="4 5">
    <name type="scientific">Striga hermonthica</name>
    <name type="common">Purple witchweed</name>
    <name type="synonym">Buchnera hermonthica</name>
    <dbReference type="NCBI Taxonomy" id="68872"/>
    <lineage>
        <taxon>Eukaryota</taxon>
        <taxon>Viridiplantae</taxon>
        <taxon>Streptophyta</taxon>
        <taxon>Embryophyta</taxon>
        <taxon>Tracheophyta</taxon>
        <taxon>Spermatophyta</taxon>
        <taxon>Magnoliopsida</taxon>
        <taxon>eudicotyledons</taxon>
        <taxon>Gunneridae</taxon>
        <taxon>Pentapetalae</taxon>
        <taxon>asterids</taxon>
        <taxon>lamiids</taxon>
        <taxon>Lamiales</taxon>
        <taxon>Orobanchaceae</taxon>
        <taxon>Buchnereae</taxon>
        <taxon>Striga</taxon>
    </lineage>
</organism>
<evidence type="ECO:0000256" key="1">
    <source>
        <dbReference type="ARBA" id="ARBA00010520"/>
    </source>
</evidence>
<feature type="region of interest" description="Disordered" evidence="3">
    <location>
        <begin position="86"/>
        <end position="160"/>
    </location>
</feature>
<name>A0A9N7N204_STRHE</name>
<evidence type="ECO:0000313" key="4">
    <source>
        <dbReference type="EMBL" id="CAA0822479.1"/>
    </source>
</evidence>
<dbReference type="Pfam" id="PF04667">
    <property type="entry name" value="Endosulfine"/>
    <property type="match status" value="1"/>
</dbReference>
<comment type="caution">
    <text evidence="4">The sequence shown here is derived from an EMBL/GenBank/DDBJ whole genome shotgun (WGS) entry which is preliminary data.</text>
</comment>
<feature type="compositionally biased region" description="Basic and acidic residues" evidence="3">
    <location>
        <begin position="100"/>
        <end position="113"/>
    </location>
</feature>
<comment type="similarity">
    <text evidence="1 2">Belongs to the endosulfine family.</text>
</comment>
<dbReference type="GO" id="GO:0004864">
    <property type="term" value="F:protein phosphatase inhibitor activity"/>
    <property type="evidence" value="ECO:0007669"/>
    <property type="project" value="TreeGrafter"/>
</dbReference>
<dbReference type="Proteomes" id="UP001153555">
    <property type="component" value="Unassembled WGS sequence"/>
</dbReference>
<proteinExistence type="inferred from homology"/>
<evidence type="ECO:0000313" key="5">
    <source>
        <dbReference type="Proteomes" id="UP001153555"/>
    </source>
</evidence>
<dbReference type="EMBL" id="CACSLK010023397">
    <property type="protein sequence ID" value="CAA0822479.1"/>
    <property type="molecule type" value="Genomic_DNA"/>
</dbReference>
<keyword evidence="5" id="KW-1185">Reference proteome</keyword>
<accession>A0A9N7N204</accession>
<dbReference type="PANTHER" id="PTHR10358:SF6">
    <property type="entry name" value="ENDOSULFINE, ISOFORM A"/>
    <property type="match status" value="1"/>
</dbReference>
<protein>
    <submittedName>
        <fullName evidence="4">cAMP-regulated phosphoprotein 19-related protein</fullName>
    </submittedName>
</protein>
<feature type="compositionally biased region" description="Basic and acidic residues" evidence="3">
    <location>
        <begin position="134"/>
        <end position="151"/>
    </location>
</feature>
<dbReference type="InterPro" id="IPR006760">
    <property type="entry name" value="Endosulphine"/>
</dbReference>
<dbReference type="AlphaFoldDB" id="A0A9N7N204"/>
<evidence type="ECO:0000256" key="2">
    <source>
        <dbReference type="RuleBase" id="RU363120"/>
    </source>
</evidence>
<dbReference type="GO" id="GO:0005737">
    <property type="term" value="C:cytoplasm"/>
    <property type="evidence" value="ECO:0007669"/>
    <property type="project" value="TreeGrafter"/>
</dbReference>
<reference evidence="4" key="1">
    <citation type="submission" date="2019-12" db="EMBL/GenBank/DDBJ databases">
        <authorList>
            <person name="Scholes J."/>
        </authorList>
    </citation>
    <scope>NUCLEOTIDE SEQUENCE</scope>
</reference>